<keyword evidence="4 6" id="KW-0472">Membrane</keyword>
<protein>
    <submittedName>
        <fullName evidence="7">Uncharacterized protein</fullName>
    </submittedName>
</protein>
<feature type="compositionally biased region" description="Polar residues" evidence="5">
    <location>
        <begin position="329"/>
        <end position="344"/>
    </location>
</feature>
<feature type="region of interest" description="Disordered" evidence="5">
    <location>
        <begin position="232"/>
        <end position="400"/>
    </location>
</feature>
<comment type="subcellular location">
    <subcellularLocation>
        <location evidence="1">Membrane</location>
        <topology evidence="1">Single-pass membrane protein</topology>
    </subcellularLocation>
</comment>
<dbReference type="EMBL" id="PDLN01000012">
    <property type="protein sequence ID" value="RDW70095.1"/>
    <property type="molecule type" value="Genomic_DNA"/>
</dbReference>
<keyword evidence="3 6" id="KW-1133">Transmembrane helix</keyword>
<feature type="compositionally biased region" description="Polar residues" evidence="5">
    <location>
        <begin position="250"/>
        <end position="259"/>
    </location>
</feature>
<evidence type="ECO:0000256" key="3">
    <source>
        <dbReference type="ARBA" id="ARBA00022989"/>
    </source>
</evidence>
<dbReference type="PANTHER" id="PTHR15549">
    <property type="entry name" value="PAIRED IMMUNOGLOBULIN-LIKE TYPE 2 RECEPTOR"/>
    <property type="match status" value="1"/>
</dbReference>
<feature type="compositionally biased region" description="Low complexity" evidence="5">
    <location>
        <begin position="267"/>
        <end position="299"/>
    </location>
</feature>
<feature type="transmembrane region" description="Helical" evidence="6">
    <location>
        <begin position="63"/>
        <end position="80"/>
    </location>
</feature>
<evidence type="ECO:0000256" key="1">
    <source>
        <dbReference type="ARBA" id="ARBA00004167"/>
    </source>
</evidence>
<proteinExistence type="predicted"/>
<evidence type="ECO:0000256" key="5">
    <source>
        <dbReference type="SAM" id="MobiDB-lite"/>
    </source>
</evidence>
<feature type="transmembrane region" description="Helical" evidence="6">
    <location>
        <begin position="124"/>
        <end position="149"/>
    </location>
</feature>
<dbReference type="GO" id="GO:0071944">
    <property type="term" value="C:cell periphery"/>
    <property type="evidence" value="ECO:0007669"/>
    <property type="project" value="UniProtKB-ARBA"/>
</dbReference>
<feature type="compositionally biased region" description="Low complexity" evidence="5">
    <location>
        <begin position="236"/>
        <end position="249"/>
    </location>
</feature>
<dbReference type="PANTHER" id="PTHR15549:SF26">
    <property type="entry name" value="AXIAL BUDDING PATTERN PROTEIN 2-RELATED"/>
    <property type="match status" value="1"/>
</dbReference>
<dbReference type="GO" id="GO:0016020">
    <property type="term" value="C:membrane"/>
    <property type="evidence" value="ECO:0007669"/>
    <property type="project" value="UniProtKB-SubCell"/>
</dbReference>
<comment type="caution">
    <text evidence="7">The sequence shown here is derived from an EMBL/GenBank/DDBJ whole genome shotgun (WGS) entry which is preliminary data.</text>
</comment>
<evidence type="ECO:0000313" key="8">
    <source>
        <dbReference type="Proteomes" id="UP000256328"/>
    </source>
</evidence>
<evidence type="ECO:0000256" key="6">
    <source>
        <dbReference type="SAM" id="Phobius"/>
    </source>
</evidence>
<feature type="compositionally biased region" description="Basic and acidic residues" evidence="5">
    <location>
        <begin position="440"/>
        <end position="452"/>
    </location>
</feature>
<dbReference type="OrthoDB" id="5426678at2759"/>
<sequence length="470" mass="50673">MTEVCTPLQNALEDGLQDPSNSTQYSYCTADGNAFSGANLESCISCFRETSTASYFANCNKNILFNMALTYTLLVLIALQGGCQLKPQSGELLSFDGTLFSATQIALVIPTTSTTARSHKSMGIGTIIGIAVAVVVVIVIILAVLFVCIRKRRGQNAKQGIKSVADARHGDMGISVPVHGGYISPPAKSPPAYDFITMPEFRSSKEAYSEAAEPVYLGKDNIRSVDQHYQRRQEAARQQQNEYPQYQPQAGTSAQSSPSWPLAAPQYSPQPAYNAYSPPSAASTNTAYSPRSTRSVRSARSTDKILNNIYYGKTSPSIRQPYPSPRDGTASNRSSGTTINTTISDYDPKPSPASVGISSSGLPKQNAGTLVRRASSAVRPKVHTRDLSSSRAGFHRDMKPQSAVEISGPMVAITGRFEEDEPRGRTLVGPGKYGRASGQWDKEVRVQKHGQGEVDSPVSPDEPEQWPGGY</sequence>
<dbReference type="AlphaFoldDB" id="A0A3D8R7R7"/>
<feature type="compositionally biased region" description="Polar residues" evidence="5">
    <location>
        <begin position="356"/>
        <end position="368"/>
    </location>
</feature>
<evidence type="ECO:0000256" key="4">
    <source>
        <dbReference type="ARBA" id="ARBA00023136"/>
    </source>
</evidence>
<feature type="compositionally biased region" description="Basic and acidic residues" evidence="5">
    <location>
        <begin position="383"/>
        <end position="399"/>
    </location>
</feature>
<dbReference type="Proteomes" id="UP000256328">
    <property type="component" value="Unassembled WGS sequence"/>
</dbReference>
<gene>
    <name evidence="7" type="ORF">BP5796_08492</name>
</gene>
<feature type="region of interest" description="Disordered" evidence="5">
    <location>
        <begin position="415"/>
        <end position="470"/>
    </location>
</feature>
<organism evidence="7 8">
    <name type="scientific">Coleophoma crateriformis</name>
    <dbReference type="NCBI Taxonomy" id="565419"/>
    <lineage>
        <taxon>Eukaryota</taxon>
        <taxon>Fungi</taxon>
        <taxon>Dikarya</taxon>
        <taxon>Ascomycota</taxon>
        <taxon>Pezizomycotina</taxon>
        <taxon>Leotiomycetes</taxon>
        <taxon>Helotiales</taxon>
        <taxon>Dermateaceae</taxon>
        <taxon>Coleophoma</taxon>
    </lineage>
</organism>
<keyword evidence="8" id="KW-1185">Reference proteome</keyword>
<name>A0A3D8R7R7_9HELO</name>
<keyword evidence="2 6" id="KW-0812">Transmembrane</keyword>
<dbReference type="InterPro" id="IPR051694">
    <property type="entry name" value="Immunoregulatory_rcpt-like"/>
</dbReference>
<evidence type="ECO:0000256" key="2">
    <source>
        <dbReference type="ARBA" id="ARBA00022692"/>
    </source>
</evidence>
<evidence type="ECO:0000313" key="7">
    <source>
        <dbReference type="EMBL" id="RDW70095.1"/>
    </source>
</evidence>
<accession>A0A3D8R7R7</accession>
<reference evidence="7 8" key="1">
    <citation type="journal article" date="2018" name="IMA Fungus">
        <title>IMA Genome-F 9: Draft genome sequence of Annulohypoxylon stygium, Aspergillus mulundensis, Berkeleyomyces basicola (syn. Thielaviopsis basicola), Ceratocystis smalleyi, two Cercospora beticola strains, Coleophoma cylindrospora, Fusarium fracticaudum, Phialophora cf. hyalina, and Morchella septimelata.</title>
        <authorList>
            <person name="Wingfield B.D."/>
            <person name="Bills G.F."/>
            <person name="Dong Y."/>
            <person name="Huang W."/>
            <person name="Nel W.J."/>
            <person name="Swalarsk-Parry B.S."/>
            <person name="Vaghefi N."/>
            <person name="Wilken P.M."/>
            <person name="An Z."/>
            <person name="de Beer Z.W."/>
            <person name="De Vos L."/>
            <person name="Chen L."/>
            <person name="Duong T.A."/>
            <person name="Gao Y."/>
            <person name="Hammerbacher A."/>
            <person name="Kikkert J.R."/>
            <person name="Li Y."/>
            <person name="Li H."/>
            <person name="Li K."/>
            <person name="Li Q."/>
            <person name="Liu X."/>
            <person name="Ma X."/>
            <person name="Naidoo K."/>
            <person name="Pethybridge S.J."/>
            <person name="Sun J."/>
            <person name="Steenkamp E.T."/>
            <person name="van der Nest M.A."/>
            <person name="van Wyk S."/>
            <person name="Wingfield M.J."/>
            <person name="Xiong C."/>
            <person name="Yue Q."/>
            <person name="Zhang X."/>
        </authorList>
    </citation>
    <scope>NUCLEOTIDE SEQUENCE [LARGE SCALE GENOMIC DNA]</scope>
    <source>
        <strain evidence="7 8">BP5796</strain>
    </source>
</reference>